<dbReference type="AlphaFoldDB" id="A0A9P6BXP1"/>
<proteinExistence type="predicted"/>
<accession>A0A9P6BXP1</accession>
<evidence type="ECO:0000313" key="3">
    <source>
        <dbReference type="Proteomes" id="UP000807342"/>
    </source>
</evidence>
<evidence type="ECO:0000256" key="1">
    <source>
        <dbReference type="SAM" id="MobiDB-lite"/>
    </source>
</evidence>
<keyword evidence="3" id="KW-1185">Reference proteome</keyword>
<reference evidence="2" key="1">
    <citation type="submission" date="2020-11" db="EMBL/GenBank/DDBJ databases">
        <authorList>
            <consortium name="DOE Joint Genome Institute"/>
            <person name="Ahrendt S."/>
            <person name="Riley R."/>
            <person name="Andreopoulos W."/>
            <person name="Labutti K."/>
            <person name="Pangilinan J."/>
            <person name="Ruiz-Duenas F.J."/>
            <person name="Barrasa J.M."/>
            <person name="Sanchez-Garcia M."/>
            <person name="Camarero S."/>
            <person name="Miyauchi S."/>
            <person name="Serrano A."/>
            <person name="Linde D."/>
            <person name="Babiker R."/>
            <person name="Drula E."/>
            <person name="Ayuso-Fernandez I."/>
            <person name="Pacheco R."/>
            <person name="Padilla G."/>
            <person name="Ferreira P."/>
            <person name="Barriuso J."/>
            <person name="Kellner H."/>
            <person name="Castanera R."/>
            <person name="Alfaro M."/>
            <person name="Ramirez L."/>
            <person name="Pisabarro A.G."/>
            <person name="Kuo A."/>
            <person name="Tritt A."/>
            <person name="Lipzen A."/>
            <person name="He G."/>
            <person name="Yan M."/>
            <person name="Ng V."/>
            <person name="Cullen D."/>
            <person name="Martin F."/>
            <person name="Rosso M.-N."/>
            <person name="Henrissat B."/>
            <person name="Hibbett D."/>
            <person name="Martinez A.T."/>
            <person name="Grigoriev I.V."/>
        </authorList>
    </citation>
    <scope>NUCLEOTIDE SEQUENCE</scope>
    <source>
        <strain evidence="2">MF-IS2</strain>
    </source>
</reference>
<gene>
    <name evidence="2" type="ORF">P691DRAFT_807692</name>
</gene>
<comment type="caution">
    <text evidence="2">The sequence shown here is derived from an EMBL/GenBank/DDBJ whole genome shotgun (WGS) entry which is preliminary data.</text>
</comment>
<dbReference type="Proteomes" id="UP000807342">
    <property type="component" value="Unassembled WGS sequence"/>
</dbReference>
<organism evidence="2 3">
    <name type="scientific">Macrolepiota fuliginosa MF-IS2</name>
    <dbReference type="NCBI Taxonomy" id="1400762"/>
    <lineage>
        <taxon>Eukaryota</taxon>
        <taxon>Fungi</taxon>
        <taxon>Dikarya</taxon>
        <taxon>Basidiomycota</taxon>
        <taxon>Agaricomycotina</taxon>
        <taxon>Agaricomycetes</taxon>
        <taxon>Agaricomycetidae</taxon>
        <taxon>Agaricales</taxon>
        <taxon>Agaricineae</taxon>
        <taxon>Agaricaceae</taxon>
        <taxon>Macrolepiota</taxon>
    </lineage>
</organism>
<feature type="compositionally biased region" description="Basic and acidic residues" evidence="1">
    <location>
        <begin position="1"/>
        <end position="14"/>
    </location>
</feature>
<name>A0A9P6BXP1_9AGAR</name>
<protein>
    <submittedName>
        <fullName evidence="2">Uncharacterized protein</fullName>
    </submittedName>
</protein>
<dbReference type="EMBL" id="MU151392">
    <property type="protein sequence ID" value="KAF9444231.1"/>
    <property type="molecule type" value="Genomic_DNA"/>
</dbReference>
<evidence type="ECO:0000313" key="2">
    <source>
        <dbReference type="EMBL" id="KAF9444231.1"/>
    </source>
</evidence>
<sequence>MESRKFPVEEDNPSRTDGAPSPATPVPPEETERSTEEGEESQVAVSAILDEEKEGGISMGNDKESDAESSNVVDPKNEEGWPEFVGGQPRGNVSHPSGSGSKKGGALKPTR</sequence>
<feature type="region of interest" description="Disordered" evidence="1">
    <location>
        <begin position="1"/>
        <end position="111"/>
    </location>
</feature>